<comment type="caution">
    <text evidence="1">The sequence shown here is derived from an EMBL/GenBank/DDBJ whole genome shotgun (WGS) entry which is preliminary data.</text>
</comment>
<name>A0A7J8IM25_ROUAE</name>
<gene>
    <name evidence="1" type="ORF">HJG63_010605</name>
</gene>
<evidence type="ECO:0000313" key="1">
    <source>
        <dbReference type="EMBL" id="KAF6485388.1"/>
    </source>
</evidence>
<dbReference type="Proteomes" id="UP000593571">
    <property type="component" value="Unassembled WGS sequence"/>
</dbReference>
<protein>
    <submittedName>
        <fullName evidence="1">Uncharacterized protein</fullName>
    </submittedName>
</protein>
<dbReference type="EMBL" id="JACASE010000003">
    <property type="protein sequence ID" value="KAF6485388.1"/>
    <property type="molecule type" value="Genomic_DNA"/>
</dbReference>
<sequence length="139" mass="15114">MIGYIMCLKTQHKAEPRLNPSSHVNPSCAASSCRPWSAAGSARPFLSGTPLLFACAGPLVPEPEMSLIWAFPREDEVGVKDQDRALQPLSDPGGFSWPAVKEIGGMLAQLQSLGTISRSFSFSQFSTYLTASHFLLEVW</sequence>
<keyword evidence="2" id="KW-1185">Reference proteome</keyword>
<dbReference type="AlphaFoldDB" id="A0A7J8IM25"/>
<proteinExistence type="predicted"/>
<reference evidence="1 2" key="1">
    <citation type="journal article" date="2020" name="Nature">
        <title>Six reference-quality genomes reveal evolution of bat adaptations.</title>
        <authorList>
            <person name="Jebb D."/>
            <person name="Huang Z."/>
            <person name="Pippel M."/>
            <person name="Hughes G.M."/>
            <person name="Lavrichenko K."/>
            <person name="Devanna P."/>
            <person name="Winkler S."/>
            <person name="Jermiin L.S."/>
            <person name="Skirmuntt E.C."/>
            <person name="Katzourakis A."/>
            <person name="Burkitt-Gray L."/>
            <person name="Ray D.A."/>
            <person name="Sullivan K.A.M."/>
            <person name="Roscito J.G."/>
            <person name="Kirilenko B.M."/>
            <person name="Davalos L.M."/>
            <person name="Corthals A.P."/>
            <person name="Power M.L."/>
            <person name="Jones G."/>
            <person name="Ransome R.D."/>
            <person name="Dechmann D.K.N."/>
            <person name="Locatelli A.G."/>
            <person name="Puechmaille S.J."/>
            <person name="Fedrigo O."/>
            <person name="Jarvis E.D."/>
            <person name="Hiller M."/>
            <person name="Vernes S.C."/>
            <person name="Myers E.W."/>
            <person name="Teeling E.C."/>
        </authorList>
    </citation>
    <scope>NUCLEOTIDE SEQUENCE [LARGE SCALE GENOMIC DNA]</scope>
    <source>
        <strain evidence="1">MRouAeg1</strain>
        <tissue evidence="1">Muscle</tissue>
    </source>
</reference>
<evidence type="ECO:0000313" key="2">
    <source>
        <dbReference type="Proteomes" id="UP000593571"/>
    </source>
</evidence>
<accession>A0A7J8IM25</accession>
<organism evidence="1 2">
    <name type="scientific">Rousettus aegyptiacus</name>
    <name type="common">Egyptian fruit bat</name>
    <name type="synonym">Pteropus aegyptiacus</name>
    <dbReference type="NCBI Taxonomy" id="9407"/>
    <lineage>
        <taxon>Eukaryota</taxon>
        <taxon>Metazoa</taxon>
        <taxon>Chordata</taxon>
        <taxon>Craniata</taxon>
        <taxon>Vertebrata</taxon>
        <taxon>Euteleostomi</taxon>
        <taxon>Mammalia</taxon>
        <taxon>Eutheria</taxon>
        <taxon>Laurasiatheria</taxon>
        <taxon>Chiroptera</taxon>
        <taxon>Yinpterochiroptera</taxon>
        <taxon>Pteropodoidea</taxon>
        <taxon>Pteropodidae</taxon>
        <taxon>Rousettinae</taxon>
        <taxon>Rousettus</taxon>
    </lineage>
</organism>